<dbReference type="NCBIfam" id="TIGR00254">
    <property type="entry name" value="GGDEF"/>
    <property type="match status" value="1"/>
</dbReference>
<evidence type="ECO:0000313" key="5">
    <source>
        <dbReference type="EMBL" id="MCI2285347.1"/>
    </source>
</evidence>
<feature type="transmembrane region" description="Helical" evidence="3">
    <location>
        <begin position="90"/>
        <end position="109"/>
    </location>
</feature>
<dbReference type="RefSeq" id="WP_242288232.1">
    <property type="nucleotide sequence ID" value="NZ_JAKKSL010000005.1"/>
</dbReference>
<dbReference type="EMBL" id="JAKKSL010000005">
    <property type="protein sequence ID" value="MCI2285347.1"/>
    <property type="molecule type" value="Genomic_DNA"/>
</dbReference>
<gene>
    <name evidence="5" type="ORF">L3081_20625</name>
</gene>
<keyword evidence="6" id="KW-1185">Reference proteome</keyword>
<keyword evidence="3" id="KW-0812">Transmembrane</keyword>
<feature type="transmembrane region" description="Helical" evidence="3">
    <location>
        <begin position="30"/>
        <end position="51"/>
    </location>
</feature>
<reference evidence="5" key="1">
    <citation type="submission" date="2022-01" db="EMBL/GenBank/DDBJ databases">
        <title>Colwellia maritima, isolated from seawater.</title>
        <authorList>
            <person name="Kristyanto S."/>
            <person name="Jung J."/>
            <person name="Jeon C.O."/>
        </authorList>
    </citation>
    <scope>NUCLEOTIDE SEQUENCE</scope>
    <source>
        <strain evidence="5">MSW7</strain>
    </source>
</reference>
<evidence type="ECO:0000259" key="4">
    <source>
        <dbReference type="PROSITE" id="PS50887"/>
    </source>
</evidence>
<feature type="domain" description="GGDEF" evidence="4">
    <location>
        <begin position="244"/>
        <end position="382"/>
    </location>
</feature>
<feature type="transmembrane region" description="Helical" evidence="3">
    <location>
        <begin position="57"/>
        <end position="78"/>
    </location>
</feature>
<dbReference type="InterPro" id="IPR029787">
    <property type="entry name" value="Nucleotide_cyclase"/>
</dbReference>
<name>A0ABS9X8F9_9GAMM</name>
<dbReference type="PANTHER" id="PTHR45138">
    <property type="entry name" value="REGULATORY COMPONENTS OF SENSORY TRANSDUCTION SYSTEM"/>
    <property type="match status" value="1"/>
</dbReference>
<sequence length="386" mass="44256">MAITNHSTLSDEALRLQRQERRQQKRINRAAIGFVIFFVGWVVVILSTIFYKSSLDLSYVLGCISISFIVQIVLFYLFKTNKNLKFNDPNLTTLQLFNAIFWVSLAMILMPQIKGIIVFFSFVCLLYSVFHTSKLALYLLPVTSIIGLALADVSFYLKYPEDFSFQYEVIEFMVFSLSTVWISVIANFSSKLRTKLQQQRQEILKTNELLAIQSKHDALTGLKNRRYFDEQFTIEYKRASRNNNALSMIMIDLDNFKSINDLYGHDLGDGCLKYIANLLAEEVNRTGDILARYGGEEFVILLPNTSGEQAFKLALQLKDKINQCLYHYENSVDVNLKLTASFGVSCYNENNVTSQSELLITADKALYLSKSSGRNQVKMYHPNQVH</sequence>
<dbReference type="SMART" id="SM00267">
    <property type="entry name" value="GGDEF"/>
    <property type="match status" value="1"/>
</dbReference>
<feature type="transmembrane region" description="Helical" evidence="3">
    <location>
        <begin position="137"/>
        <end position="157"/>
    </location>
</feature>
<keyword evidence="3" id="KW-0472">Membrane</keyword>
<dbReference type="Pfam" id="PF00990">
    <property type="entry name" value="GGDEF"/>
    <property type="match status" value="1"/>
</dbReference>
<keyword evidence="5" id="KW-0808">Transferase</keyword>
<protein>
    <recommendedName>
        <fullName evidence="1">diguanylate cyclase</fullName>
        <ecNumber evidence="1">2.7.7.65</ecNumber>
    </recommendedName>
</protein>
<keyword evidence="3" id="KW-1133">Transmembrane helix</keyword>
<dbReference type="EC" id="2.7.7.65" evidence="1"/>
<dbReference type="PANTHER" id="PTHR45138:SF9">
    <property type="entry name" value="DIGUANYLATE CYCLASE DGCM-RELATED"/>
    <property type="match status" value="1"/>
</dbReference>
<comment type="catalytic activity">
    <reaction evidence="2">
        <text>2 GTP = 3',3'-c-di-GMP + 2 diphosphate</text>
        <dbReference type="Rhea" id="RHEA:24898"/>
        <dbReference type="ChEBI" id="CHEBI:33019"/>
        <dbReference type="ChEBI" id="CHEBI:37565"/>
        <dbReference type="ChEBI" id="CHEBI:58805"/>
        <dbReference type="EC" id="2.7.7.65"/>
    </reaction>
</comment>
<dbReference type="CDD" id="cd01949">
    <property type="entry name" value="GGDEF"/>
    <property type="match status" value="1"/>
</dbReference>
<accession>A0ABS9X8F9</accession>
<dbReference type="SUPFAM" id="SSF55073">
    <property type="entry name" value="Nucleotide cyclase"/>
    <property type="match status" value="1"/>
</dbReference>
<dbReference type="InterPro" id="IPR000160">
    <property type="entry name" value="GGDEF_dom"/>
</dbReference>
<proteinExistence type="predicted"/>
<dbReference type="InterPro" id="IPR050469">
    <property type="entry name" value="Diguanylate_Cyclase"/>
</dbReference>
<feature type="transmembrane region" description="Helical" evidence="3">
    <location>
        <begin position="169"/>
        <end position="190"/>
    </location>
</feature>
<dbReference type="GO" id="GO:0052621">
    <property type="term" value="F:diguanylate cyclase activity"/>
    <property type="evidence" value="ECO:0007669"/>
    <property type="project" value="UniProtKB-EC"/>
</dbReference>
<dbReference type="Gene3D" id="3.30.70.270">
    <property type="match status" value="1"/>
</dbReference>
<dbReference type="Proteomes" id="UP001139646">
    <property type="component" value="Unassembled WGS sequence"/>
</dbReference>
<comment type="caution">
    <text evidence="5">The sequence shown here is derived from an EMBL/GenBank/DDBJ whole genome shotgun (WGS) entry which is preliminary data.</text>
</comment>
<dbReference type="PROSITE" id="PS50887">
    <property type="entry name" value="GGDEF"/>
    <property type="match status" value="1"/>
</dbReference>
<dbReference type="InterPro" id="IPR043128">
    <property type="entry name" value="Rev_trsase/Diguanyl_cyclase"/>
</dbReference>
<evidence type="ECO:0000313" key="6">
    <source>
        <dbReference type="Proteomes" id="UP001139646"/>
    </source>
</evidence>
<evidence type="ECO:0000256" key="1">
    <source>
        <dbReference type="ARBA" id="ARBA00012528"/>
    </source>
</evidence>
<keyword evidence="5" id="KW-0548">Nucleotidyltransferase</keyword>
<organism evidence="5 6">
    <name type="scientific">Colwellia maritima</name>
    <dbReference type="NCBI Taxonomy" id="2912588"/>
    <lineage>
        <taxon>Bacteria</taxon>
        <taxon>Pseudomonadati</taxon>
        <taxon>Pseudomonadota</taxon>
        <taxon>Gammaproteobacteria</taxon>
        <taxon>Alteromonadales</taxon>
        <taxon>Colwelliaceae</taxon>
        <taxon>Colwellia</taxon>
    </lineage>
</organism>
<evidence type="ECO:0000256" key="3">
    <source>
        <dbReference type="SAM" id="Phobius"/>
    </source>
</evidence>
<evidence type="ECO:0000256" key="2">
    <source>
        <dbReference type="ARBA" id="ARBA00034247"/>
    </source>
</evidence>